<dbReference type="InterPro" id="IPR044294">
    <property type="entry name" value="Lipase-like"/>
</dbReference>
<feature type="region of interest" description="Disordered" evidence="3">
    <location>
        <begin position="362"/>
        <end position="420"/>
    </location>
</feature>
<keyword evidence="2" id="KW-0443">Lipid metabolism</keyword>
<evidence type="ECO:0000256" key="4">
    <source>
        <dbReference type="SAM" id="Phobius"/>
    </source>
</evidence>
<dbReference type="EMBL" id="QWIK01001189">
    <property type="protein sequence ID" value="RMX96748.1"/>
    <property type="molecule type" value="Genomic_DNA"/>
</dbReference>
<feature type="compositionally biased region" description="Low complexity" evidence="3">
    <location>
        <begin position="398"/>
        <end position="420"/>
    </location>
</feature>
<reference evidence="9 10" key="1">
    <citation type="journal article" date="2018" name="BMC Genomics">
        <title>Genomic evidence for intraspecific hybridization in a clonal and extremely halotolerant yeast.</title>
        <authorList>
            <person name="Gostincar C."/>
            <person name="Stajich J.E."/>
            <person name="Zupancic J."/>
            <person name="Zalar P."/>
            <person name="Gunde-Cimerman N."/>
        </authorList>
    </citation>
    <scope>NUCLEOTIDE SEQUENCE [LARGE SCALE GENOMIC DNA]</scope>
    <source>
        <strain evidence="8 9">EXF-6651</strain>
        <strain evidence="7 11">EXF-6654</strain>
        <strain evidence="6 10">EXF-6656</strain>
    </source>
</reference>
<dbReference type="Pfam" id="PF05057">
    <property type="entry name" value="DUF676"/>
    <property type="match status" value="1"/>
</dbReference>
<organism evidence="7 11">
    <name type="scientific">Hortaea werneckii</name>
    <name type="common">Black yeast</name>
    <name type="synonym">Cladosporium werneckii</name>
    <dbReference type="NCBI Taxonomy" id="91943"/>
    <lineage>
        <taxon>Eukaryota</taxon>
        <taxon>Fungi</taxon>
        <taxon>Dikarya</taxon>
        <taxon>Ascomycota</taxon>
        <taxon>Pezizomycotina</taxon>
        <taxon>Dothideomycetes</taxon>
        <taxon>Dothideomycetidae</taxon>
        <taxon>Mycosphaerellales</taxon>
        <taxon>Teratosphaeriaceae</taxon>
        <taxon>Hortaea</taxon>
    </lineage>
</organism>
<dbReference type="Proteomes" id="UP000276864">
    <property type="component" value="Unassembled WGS sequence"/>
</dbReference>
<dbReference type="GO" id="GO:0047372">
    <property type="term" value="F:monoacylglycerol lipase activity"/>
    <property type="evidence" value="ECO:0007669"/>
    <property type="project" value="TreeGrafter"/>
</dbReference>
<evidence type="ECO:0000313" key="10">
    <source>
        <dbReference type="Proteomes" id="UP000281245"/>
    </source>
</evidence>
<dbReference type="Proteomes" id="UP000281245">
    <property type="component" value="Unassembled WGS sequence"/>
</dbReference>
<proteinExistence type="inferred from homology"/>
<dbReference type="GO" id="GO:0005811">
    <property type="term" value="C:lipid droplet"/>
    <property type="evidence" value="ECO:0007669"/>
    <property type="project" value="TreeGrafter"/>
</dbReference>
<evidence type="ECO:0000256" key="1">
    <source>
        <dbReference type="ARBA" id="ARBA00007920"/>
    </source>
</evidence>
<keyword evidence="4" id="KW-1133">Transmembrane helix</keyword>
<evidence type="ECO:0000259" key="5">
    <source>
        <dbReference type="Pfam" id="PF05057"/>
    </source>
</evidence>
<evidence type="ECO:0000256" key="2">
    <source>
        <dbReference type="ARBA" id="ARBA00022963"/>
    </source>
</evidence>
<keyword evidence="4" id="KW-0472">Membrane</keyword>
<dbReference type="PANTHER" id="PTHR12482">
    <property type="entry name" value="LIPASE ROG1-RELATED-RELATED"/>
    <property type="match status" value="1"/>
</dbReference>
<dbReference type="EMBL" id="QWIM01003398">
    <property type="protein sequence ID" value="RMY01180.1"/>
    <property type="molecule type" value="Genomic_DNA"/>
</dbReference>
<evidence type="ECO:0000313" key="11">
    <source>
        <dbReference type="Proteomes" id="UP000282582"/>
    </source>
</evidence>
<evidence type="ECO:0000313" key="9">
    <source>
        <dbReference type="Proteomes" id="UP000276864"/>
    </source>
</evidence>
<dbReference type="GO" id="GO:0016042">
    <property type="term" value="P:lipid catabolic process"/>
    <property type="evidence" value="ECO:0007669"/>
    <property type="project" value="UniProtKB-KW"/>
</dbReference>
<keyword evidence="2" id="KW-0442">Lipid degradation</keyword>
<dbReference type="OrthoDB" id="273452at2759"/>
<dbReference type="Gene3D" id="3.40.50.1820">
    <property type="entry name" value="alpha/beta hydrolase"/>
    <property type="match status" value="1"/>
</dbReference>
<gene>
    <name evidence="8" type="ORF">D0866_15827</name>
    <name evidence="7" type="ORF">D0868_11018</name>
    <name evidence="6" type="ORF">D0869_08056</name>
</gene>
<comment type="similarity">
    <text evidence="1">Belongs to the putative lipase ROG1 family.</text>
</comment>
<feature type="domain" description="DUF676" evidence="5">
    <location>
        <begin position="17"/>
        <end position="214"/>
    </location>
</feature>
<protein>
    <recommendedName>
        <fullName evidence="5">DUF676 domain-containing protein</fullName>
    </recommendedName>
</protein>
<keyword evidence="4" id="KW-0812">Transmembrane</keyword>
<dbReference type="SUPFAM" id="SSF53474">
    <property type="entry name" value="alpha/beta-Hydrolases"/>
    <property type="match status" value="1"/>
</dbReference>
<dbReference type="GO" id="GO:0004622">
    <property type="term" value="F:phosphatidylcholine lysophospholipase activity"/>
    <property type="evidence" value="ECO:0007669"/>
    <property type="project" value="TreeGrafter"/>
</dbReference>
<feature type="transmembrane region" description="Helical" evidence="4">
    <location>
        <begin position="277"/>
        <end position="300"/>
    </location>
</feature>
<evidence type="ECO:0000313" key="8">
    <source>
        <dbReference type="EMBL" id="RMY01180.1"/>
    </source>
</evidence>
<dbReference type="PANTHER" id="PTHR12482:SF65">
    <property type="entry name" value="ESTERASE, PUTATIVE (AFU_ORTHOLOGUE AFUA_3G12320)-RELATED"/>
    <property type="match status" value="1"/>
</dbReference>
<feature type="compositionally biased region" description="Polar residues" evidence="3">
    <location>
        <begin position="387"/>
        <end position="396"/>
    </location>
</feature>
<accession>A0A3M6Y199</accession>
<dbReference type="InterPro" id="IPR007751">
    <property type="entry name" value="DUF676_lipase-like"/>
</dbReference>
<dbReference type="InterPro" id="IPR029058">
    <property type="entry name" value="AB_hydrolase_fold"/>
</dbReference>
<evidence type="ECO:0000313" key="6">
    <source>
        <dbReference type="EMBL" id="RMX79773.1"/>
    </source>
</evidence>
<sequence>MAPEEHEPKDQDPLSITHLVILTHGLWGNPVHLHHLRDTLLDHHAASGLHVFTPQSNKDNFTYDGIDVGAERITTEIEDEIRRLQNLGAPLSKISIAGYSLGGLIARYVVGLLYKNGVFETLQPCNFTTFATPHLGVRTPGLGYGPQTWNFLGSKTLSTSGQQMFLTDDFRDTGRPLLAVMADPASIFVRGLAGFRRKSVYANTTNDRSVPYYTSAISPTDPFVDLDAIDIHPLPDQDLPVVLDPNHPVSPRKQPDVPRPLTFRERYIVSDKTKAALPFYAVLAGVLPLAVPLFMLNAGYQTYKSAQRVRLHEQGDLVDLQRYRIPLLEESQAVQDAMVERLATESSAQGVAAASASAVAGKAGKAGKDGKGQEEYLPTPPPEEEVSNPSTNSTGADPTAAATISSAPSSTPSSSPWPLLPLSPLQSQMITNLDQHVAFTKFPVHMQNVRHTHAAIVVRTPRESFAEGRMVSRHWVRGFVV</sequence>
<dbReference type="Proteomes" id="UP000282582">
    <property type="component" value="Unassembled WGS sequence"/>
</dbReference>
<dbReference type="EMBL" id="QWIJ01000674">
    <property type="protein sequence ID" value="RMX79773.1"/>
    <property type="molecule type" value="Genomic_DNA"/>
</dbReference>
<name>A0A3M6Y199_HORWE</name>
<evidence type="ECO:0000256" key="3">
    <source>
        <dbReference type="SAM" id="MobiDB-lite"/>
    </source>
</evidence>
<evidence type="ECO:0000313" key="7">
    <source>
        <dbReference type="EMBL" id="RMX96748.1"/>
    </source>
</evidence>
<dbReference type="AlphaFoldDB" id="A0A3M6Y199"/>
<comment type="caution">
    <text evidence="7">The sequence shown here is derived from an EMBL/GenBank/DDBJ whole genome shotgun (WGS) entry which is preliminary data.</text>
</comment>